<feature type="region of interest" description="Disordered" evidence="1">
    <location>
        <begin position="720"/>
        <end position="744"/>
    </location>
</feature>
<dbReference type="Proteomes" id="UP000070572">
    <property type="component" value="Unassembled WGS sequence"/>
</dbReference>
<keyword evidence="2" id="KW-1133">Transmembrane helix</keyword>
<feature type="transmembrane region" description="Helical" evidence="2">
    <location>
        <begin position="81"/>
        <end position="104"/>
    </location>
</feature>
<evidence type="ECO:0000313" key="4">
    <source>
        <dbReference type="Proteomes" id="UP000070572"/>
    </source>
</evidence>
<feature type="transmembrane region" description="Helical" evidence="2">
    <location>
        <begin position="406"/>
        <end position="424"/>
    </location>
</feature>
<feature type="transmembrane region" description="Helical" evidence="2">
    <location>
        <begin position="143"/>
        <end position="162"/>
    </location>
</feature>
<name>A0AB34X1B6_9ACTO</name>
<sequence length="744" mass="80771">MGTTDKSARNIPRESAKQRPANSAKAVGGRGLLGKLRLPHKKTPIGGKATGDAGISNPKAGSQKGQRTLTVRIPRGITRMVAAALLNCLIPWFIFLAISAGVYFSTSANPWMADTVWTDSLAVGSSIWALGFAVPLHAGVGQASTLSVIPLGLWIAYLWLGGHLARTFVLESRAVLWIYPLAQAIVASLVGLVVRGSYSLGALFFWALLHGFATVIYAFYLFDRNQRPDTEKPSRRHPQARLKVDFAGFTSWSQQFILRVRKPDHAYDQDLENRRLGIDRDERSWDGTNSTWTVPGWVISGVRAGWQIFKLFGIATLILVIAQVCTHFPAVKNIYDLYGLSLGAGILIWLAQLLYLPTVQTWALAWILGPGFHQGTGTIRSLTEVKTGPIPAVPILGALPTQTPGYWIPAVIVAFSLLCGYLFYTSMARVDFFSHVASFLVATLSFTVLTTWFCFLASGSIGAERMSVWGADPLTTAAMGFILVWIPILLVATVVHPRARAYLADNFCKLKRASERASRQGFAAAKEKAKEIQSRNAASAESAVKEDDAKSGAPEATGADEKAAESAGDGNSSEVSPAANQATETEQVAQPSELPLTDSHPAPAGEASGSEGEAEKKPKNTAEDSKDSRETTEKSQADQASKPAVPPQTPEEKFARSRGALPVNTEEIKDLATDWAERKTDEVIAKERQELEKIKSSAQRLPTAELKRPAIKRSIFKRGRLQVGKPRRDADDTSTQAIELPDQD</sequence>
<dbReference type="Pfam" id="PF19877">
    <property type="entry name" value="DUF6350"/>
    <property type="match status" value="1"/>
</dbReference>
<reference evidence="3 4" key="1">
    <citation type="submission" date="2016-01" db="EMBL/GenBank/DDBJ databases">
        <authorList>
            <person name="Mitreva M."/>
            <person name="Pepin K.H."/>
            <person name="Mihindukulasuriya K.A."/>
            <person name="Fulton R."/>
            <person name="Fronick C."/>
            <person name="O'Laughlin M."/>
            <person name="Miner T."/>
            <person name="Herter B."/>
            <person name="Rosa B.A."/>
            <person name="Cordes M."/>
            <person name="Tomlinson C."/>
            <person name="Wollam A."/>
            <person name="Palsikar V.B."/>
            <person name="Mardis E.R."/>
            <person name="Wilson R.K."/>
        </authorList>
    </citation>
    <scope>NUCLEOTIDE SEQUENCE [LARGE SCALE GENOMIC DNA]</scope>
    <source>
        <strain evidence="3 4">DNF00696</strain>
    </source>
</reference>
<feature type="compositionally biased region" description="Polar residues" evidence="1">
    <location>
        <begin position="569"/>
        <end position="590"/>
    </location>
</feature>
<dbReference type="InterPro" id="IPR045931">
    <property type="entry name" value="DUF6350"/>
</dbReference>
<feature type="transmembrane region" description="Helical" evidence="2">
    <location>
        <begin position="436"/>
        <end position="462"/>
    </location>
</feature>
<evidence type="ECO:0000256" key="1">
    <source>
        <dbReference type="SAM" id="MobiDB-lite"/>
    </source>
</evidence>
<accession>A0AB34X1B6</accession>
<organism evidence="3 4">
    <name type="scientific">Varibaculum cambriense</name>
    <dbReference type="NCBI Taxonomy" id="184870"/>
    <lineage>
        <taxon>Bacteria</taxon>
        <taxon>Bacillati</taxon>
        <taxon>Actinomycetota</taxon>
        <taxon>Actinomycetes</taxon>
        <taxon>Actinomycetales</taxon>
        <taxon>Actinomycetaceae</taxon>
        <taxon>Varibaculum</taxon>
    </lineage>
</organism>
<feature type="transmembrane region" description="Helical" evidence="2">
    <location>
        <begin position="174"/>
        <end position="194"/>
    </location>
</feature>
<keyword evidence="2" id="KW-0472">Membrane</keyword>
<keyword evidence="2" id="KW-0812">Transmembrane</keyword>
<dbReference type="EMBL" id="LSDN01000014">
    <property type="protein sequence ID" value="KXB80681.1"/>
    <property type="molecule type" value="Genomic_DNA"/>
</dbReference>
<feature type="transmembrane region" description="Helical" evidence="2">
    <location>
        <begin position="474"/>
        <end position="495"/>
    </location>
</feature>
<gene>
    <name evidence="3" type="ORF">HMPREF1862_00988</name>
</gene>
<feature type="region of interest" description="Disordered" evidence="1">
    <location>
        <begin position="1"/>
        <end position="67"/>
    </location>
</feature>
<evidence type="ECO:0000256" key="2">
    <source>
        <dbReference type="SAM" id="Phobius"/>
    </source>
</evidence>
<dbReference type="AlphaFoldDB" id="A0AB34X1B6"/>
<feature type="region of interest" description="Disordered" evidence="1">
    <location>
        <begin position="526"/>
        <end position="665"/>
    </location>
</feature>
<dbReference type="RefSeq" id="WP_060920395.1">
    <property type="nucleotide sequence ID" value="NZ_KQ960683.1"/>
</dbReference>
<feature type="transmembrane region" description="Helical" evidence="2">
    <location>
        <begin position="201"/>
        <end position="222"/>
    </location>
</feature>
<evidence type="ECO:0000313" key="3">
    <source>
        <dbReference type="EMBL" id="KXB80681.1"/>
    </source>
</evidence>
<feature type="compositionally biased region" description="Basic and acidic residues" evidence="1">
    <location>
        <begin position="613"/>
        <end position="636"/>
    </location>
</feature>
<proteinExistence type="predicted"/>
<feature type="compositionally biased region" description="Basic and acidic residues" evidence="1">
    <location>
        <begin position="1"/>
        <end position="17"/>
    </location>
</feature>
<feature type="transmembrane region" description="Helical" evidence="2">
    <location>
        <begin position="304"/>
        <end position="325"/>
    </location>
</feature>
<comment type="caution">
    <text evidence="3">The sequence shown here is derived from an EMBL/GenBank/DDBJ whole genome shotgun (WGS) entry which is preliminary data.</text>
</comment>
<protein>
    <submittedName>
        <fullName evidence="3">Uncharacterized protein</fullName>
    </submittedName>
</protein>
<feature type="compositionally biased region" description="Low complexity" evidence="1">
    <location>
        <begin position="601"/>
        <end position="611"/>
    </location>
</feature>